<name>A0A2P6N3D7_9EUKA</name>
<dbReference type="GO" id="GO:0005096">
    <property type="term" value="F:GTPase activator activity"/>
    <property type="evidence" value="ECO:0007669"/>
    <property type="project" value="UniProtKB-KW"/>
</dbReference>
<accession>A0A2P6N3D7</accession>
<dbReference type="InterPro" id="IPR007504">
    <property type="entry name" value="H/ACA_rnp_Gar1/Naf1"/>
</dbReference>
<dbReference type="PANTHER" id="PTHR10194:SF60">
    <property type="entry name" value="RAS GTPASE-ACTIVATING PROTEIN RASKOL"/>
    <property type="match status" value="1"/>
</dbReference>
<keyword evidence="6" id="KW-1185">Reference proteome</keyword>
<reference evidence="5 6" key="1">
    <citation type="journal article" date="2018" name="Genome Biol. Evol.">
        <title>Multiple Roots of Fruiting Body Formation in Amoebozoa.</title>
        <authorList>
            <person name="Hillmann F."/>
            <person name="Forbes G."/>
            <person name="Novohradska S."/>
            <person name="Ferling I."/>
            <person name="Riege K."/>
            <person name="Groth M."/>
            <person name="Westermann M."/>
            <person name="Marz M."/>
            <person name="Spaller T."/>
            <person name="Winckler T."/>
            <person name="Schaap P."/>
            <person name="Glockner G."/>
        </authorList>
    </citation>
    <scope>NUCLEOTIDE SEQUENCE [LARGE SCALE GENOMIC DNA]</scope>
    <source>
        <strain evidence="5 6">Jena</strain>
    </source>
</reference>
<dbReference type="Pfam" id="PF04410">
    <property type="entry name" value="Gar1"/>
    <property type="match status" value="1"/>
</dbReference>
<dbReference type="SUPFAM" id="SSF48350">
    <property type="entry name" value="GTPase activation domain, GAP"/>
    <property type="match status" value="1"/>
</dbReference>
<dbReference type="Gene3D" id="2.160.10.10">
    <property type="entry name" value="Hexapeptide repeat proteins"/>
    <property type="match status" value="1"/>
</dbReference>
<dbReference type="InterPro" id="IPR039360">
    <property type="entry name" value="Ras_GTPase"/>
</dbReference>
<keyword evidence="2" id="KW-0175">Coiled coil</keyword>
<keyword evidence="1" id="KW-0343">GTPase activation</keyword>
<dbReference type="GO" id="GO:0042254">
    <property type="term" value="P:ribosome biogenesis"/>
    <property type="evidence" value="ECO:0007669"/>
    <property type="project" value="InterPro"/>
</dbReference>
<feature type="region of interest" description="Disordered" evidence="3">
    <location>
        <begin position="1025"/>
        <end position="1107"/>
    </location>
</feature>
<evidence type="ECO:0000313" key="6">
    <source>
        <dbReference type="Proteomes" id="UP000241769"/>
    </source>
</evidence>
<dbReference type="InterPro" id="IPR009000">
    <property type="entry name" value="Transl_B-barrel_sf"/>
</dbReference>
<dbReference type="Gene3D" id="1.10.506.10">
    <property type="entry name" value="GTPase Activation - p120gap, domain 1"/>
    <property type="match status" value="2"/>
</dbReference>
<dbReference type="InterPro" id="IPR004345">
    <property type="entry name" value="TB2_DP1_HVA22"/>
</dbReference>
<dbReference type="InterPro" id="IPR001936">
    <property type="entry name" value="RasGAP_dom"/>
</dbReference>
<proteinExistence type="predicted"/>
<feature type="compositionally biased region" description="Basic and acidic residues" evidence="3">
    <location>
        <begin position="1055"/>
        <end position="1087"/>
    </location>
</feature>
<evidence type="ECO:0000256" key="3">
    <source>
        <dbReference type="SAM" id="MobiDB-lite"/>
    </source>
</evidence>
<dbReference type="InterPro" id="IPR047324">
    <property type="entry name" value="LbH_gamma_CA-like"/>
</dbReference>
<dbReference type="Proteomes" id="UP000241769">
    <property type="component" value="Unassembled WGS sequence"/>
</dbReference>
<comment type="caution">
    <text evidence="5">The sequence shown here is derived from an EMBL/GenBank/DDBJ whole genome shotgun (WGS) entry which is preliminary data.</text>
</comment>
<organism evidence="5 6">
    <name type="scientific">Planoprotostelium fungivorum</name>
    <dbReference type="NCBI Taxonomy" id="1890364"/>
    <lineage>
        <taxon>Eukaryota</taxon>
        <taxon>Amoebozoa</taxon>
        <taxon>Evosea</taxon>
        <taxon>Variosea</taxon>
        <taxon>Cavosteliida</taxon>
        <taxon>Cavosteliaceae</taxon>
        <taxon>Planoprotostelium</taxon>
    </lineage>
</organism>
<dbReference type="InterPro" id="IPR038664">
    <property type="entry name" value="Gar1/Naf1_Cbf5-bd_sf"/>
</dbReference>
<dbReference type="SMART" id="SM00323">
    <property type="entry name" value="RasGAP"/>
    <property type="match status" value="1"/>
</dbReference>
<dbReference type="EMBL" id="MDYQ01000223">
    <property type="protein sequence ID" value="PRP78442.1"/>
    <property type="molecule type" value="Genomic_DNA"/>
</dbReference>
<dbReference type="Pfam" id="PF00616">
    <property type="entry name" value="RasGAP"/>
    <property type="match status" value="1"/>
</dbReference>
<feature type="region of interest" description="Disordered" evidence="3">
    <location>
        <begin position="279"/>
        <end position="298"/>
    </location>
</feature>
<feature type="coiled-coil region" evidence="2">
    <location>
        <begin position="299"/>
        <end position="333"/>
    </location>
</feature>
<dbReference type="PANTHER" id="PTHR10194">
    <property type="entry name" value="RAS GTPASE-ACTIVATING PROTEINS"/>
    <property type="match status" value="1"/>
</dbReference>
<dbReference type="Gene3D" id="2.40.10.230">
    <property type="entry name" value="Probable tRNA pseudouridine synthase domain"/>
    <property type="match status" value="1"/>
</dbReference>
<dbReference type="OrthoDB" id="25818at2759"/>
<gene>
    <name evidence="5" type="ORF">PROFUN_13705</name>
</gene>
<dbReference type="InParanoid" id="A0A2P6N3D7"/>
<sequence>MFRRAPRLNLRSIVSPDERRRRELLAMRGRVGGMIEKPGETQRKLEGVAYRHRPLLGFSKDNQPELTDVSFIAPTASISGNMFSDSSVWYNAVVRGDFKEVSIGMNTHIQEGSIVIESHQDVSEINDGSVIIGDHVTIGSNCYLKACTIENHCIVGDRCVIEEGGHMETHTILAPGSTLGKNERMRESEYWAGNPAVYVRDLTDDEQLSFRDTADQAKVLAKTHARAFIFDATYIAAEDAGQCSQYPFSCFCQERLRLLWRGSVRLTVSLINRTRCKEEEEKGEASVSGSGSTSPGFARSFHDEQLRNLIEEKETLRQELDSQKAKYAQLLFKHQEMMLLSLNYVRTSDDSRLAEDMKEYREEVVRHLDTEYLRVFPGQRVSNFVEKLLIEPKMVLMTVIAESITEQYKKMSFEGDLNGFCSALVIVFDYAGKSELLLRWAIKHELSGRCGPYELFRESTMCCEIIKCYMVLKGGNYLGSILHNTLDKICNDRNSYEIDPNRTNDTEKMKKAQKRIKRRVEELLSVIYKNADCMPRELRVVLTILKDMVDERYPFVDVKVYLGSFYFLRFVCPALVVPSLNGYLCNPSPNSQRGLVLLAKVLQNLSNHVLFGSKEKYLNCMNDMVDKHTRQLDNFFNKITSMDRTNAHLFKEGGISINEKSAALPVILTFSHQYLSHLDHLFGGDSLSLLRFFSAAVTNKNATIRQRMAVKSMSLSQLLDAADQGTVTLTEDLTSDSQLFPVVPPSYHLMTDDEIQLIDQECQDVTPVDESSFHRVLSFWLQKRRERSRQNTVLQSASVPNMSRQLNRSESASPSMNANIRESASVGNISFAKRASGTMPMSRSNSFVSRAKKALWNLEFSSTNIMRDNDMTHDSQQSSFSVWRLTLSDRLTTEKLCHLEVDEEEALEEEEEATEEEEVVIEEEEEAVVVDSEETEISRADPPRVLREMVFKSTHSKIPKFASQVYTKNIQPVGVLDEIFGPINQVYFTVKPKDGIQSSSYKEGDKVYIGPQQLLPVQMFLDEGKPTAKAPGARGGRGGRGGDRGGRGGRGGFRGGDRGGFRGGDRGGRGGFRGGDRGGFRGGDRGGFRGLGGGFKGAPRGGGAPRGQRYASVMRIDAGWTTLLSQEGRHSLCRLTLWICDRLGSLINSGSMGGYISSFIANTAGMAYPVYASFKAIESTETTDDTQWLTYWVVFSKSLIRFFTLLESVSDRIAFWFPFYYELKLIALVALQLPQFRLASVLYENYIRPFFKKHEAEIDTFVSKEMEKVKNKAKNVGNDIVTKHGPQMISAIMTAAVKTQENPTNPPTVTTTAIVSETHVVPDHQKSQ</sequence>
<feature type="compositionally biased region" description="Acidic residues" evidence="3">
    <location>
        <begin position="903"/>
        <end position="935"/>
    </location>
</feature>
<feature type="domain" description="Ras-GAP" evidence="4">
    <location>
        <begin position="416"/>
        <end position="607"/>
    </location>
</feature>
<dbReference type="SUPFAM" id="SSF51161">
    <property type="entry name" value="Trimeric LpxA-like enzymes"/>
    <property type="match status" value="1"/>
</dbReference>
<protein>
    <submittedName>
        <fullName evidence="5">snoRNP pseudouridylase box H/ACA snoRNP complex protein Gar1</fullName>
    </submittedName>
</protein>
<dbReference type="STRING" id="1890364.A0A2P6N3D7"/>
<dbReference type="GO" id="GO:0001522">
    <property type="term" value="P:pseudouridine synthesis"/>
    <property type="evidence" value="ECO:0007669"/>
    <property type="project" value="InterPro"/>
</dbReference>
<dbReference type="PROSITE" id="PS50018">
    <property type="entry name" value="RAS_GTPASE_ACTIV_2"/>
    <property type="match status" value="1"/>
</dbReference>
<dbReference type="InterPro" id="IPR011004">
    <property type="entry name" value="Trimer_LpxA-like_sf"/>
</dbReference>
<evidence type="ECO:0000259" key="4">
    <source>
        <dbReference type="PROSITE" id="PS50018"/>
    </source>
</evidence>
<feature type="compositionally biased region" description="Gly residues" evidence="3">
    <location>
        <begin position="1088"/>
        <end position="1105"/>
    </location>
</feature>
<dbReference type="SUPFAM" id="SSF50447">
    <property type="entry name" value="Translation proteins"/>
    <property type="match status" value="1"/>
</dbReference>
<dbReference type="InterPro" id="IPR008936">
    <property type="entry name" value="Rho_GTPase_activation_prot"/>
</dbReference>
<dbReference type="Pfam" id="PF03134">
    <property type="entry name" value="TB2_DP1_HVA22"/>
    <property type="match status" value="1"/>
</dbReference>
<evidence type="ECO:0000256" key="1">
    <source>
        <dbReference type="ARBA" id="ARBA00022468"/>
    </source>
</evidence>
<feature type="region of interest" description="Disordered" evidence="3">
    <location>
        <begin position="903"/>
        <end position="936"/>
    </location>
</feature>
<dbReference type="CDD" id="cd04645">
    <property type="entry name" value="LbH_gamma_CA_like"/>
    <property type="match status" value="1"/>
</dbReference>
<evidence type="ECO:0000313" key="5">
    <source>
        <dbReference type="EMBL" id="PRP78442.1"/>
    </source>
</evidence>
<evidence type="ECO:0000256" key="2">
    <source>
        <dbReference type="SAM" id="Coils"/>
    </source>
</evidence>